<evidence type="ECO:0000256" key="2">
    <source>
        <dbReference type="SAM" id="SignalP"/>
    </source>
</evidence>
<feature type="chain" id="PRO_5013253300" description="YdgH/BhsA/McbA-like domain-containing protein" evidence="2">
    <location>
        <begin position="23"/>
        <end position="87"/>
    </location>
</feature>
<dbReference type="NCBIfam" id="NF033776">
    <property type="entry name" value="stress_YhcN"/>
    <property type="match status" value="1"/>
</dbReference>
<dbReference type="PANTHER" id="PTHR34156">
    <property type="entry name" value="OUTER MEMBRANE PROTEIN-RELATED-RELATED"/>
    <property type="match status" value="1"/>
</dbReference>
<keyword evidence="1 2" id="KW-0732">Signal</keyword>
<organism evidence="4 5">
    <name type="scientific">Pantoea conspicua</name>
    <dbReference type="NCBI Taxonomy" id="472705"/>
    <lineage>
        <taxon>Bacteria</taxon>
        <taxon>Pseudomonadati</taxon>
        <taxon>Pseudomonadota</taxon>
        <taxon>Gammaproteobacteria</taxon>
        <taxon>Enterobacterales</taxon>
        <taxon>Erwiniaceae</taxon>
        <taxon>Pantoea</taxon>
    </lineage>
</organism>
<evidence type="ECO:0000313" key="4">
    <source>
        <dbReference type="EMBL" id="ORM52196.1"/>
    </source>
</evidence>
<sequence length="87" mass="9014">MNVKTTIATLSILSALSFGAVAAESVNAAQAQDLQPAGTISVSGVAGSPMEINQQLSAKADQQGAKAYRVIEAYNNGNYHATARLYN</sequence>
<dbReference type="OrthoDB" id="6540189at2"/>
<protein>
    <recommendedName>
        <fullName evidence="3">YdgH/BhsA/McbA-like domain-containing protein</fullName>
    </recommendedName>
</protein>
<proteinExistence type="predicted"/>
<dbReference type="PANTHER" id="PTHR34156:SF5">
    <property type="entry name" value="OUTER MEMBRANE PROTEIN"/>
    <property type="match status" value="1"/>
</dbReference>
<name>A0A1X1BUS9_9GAMM</name>
<feature type="signal peptide" evidence="2">
    <location>
        <begin position="1"/>
        <end position="22"/>
    </location>
</feature>
<dbReference type="SUPFAM" id="SSF159871">
    <property type="entry name" value="YdgH-like"/>
    <property type="match status" value="1"/>
</dbReference>
<dbReference type="EMBL" id="MLFN01000035">
    <property type="protein sequence ID" value="ORM52196.1"/>
    <property type="molecule type" value="Genomic_DNA"/>
</dbReference>
<dbReference type="AlphaFoldDB" id="A0A1X1BUS9"/>
<evidence type="ECO:0000256" key="1">
    <source>
        <dbReference type="ARBA" id="ARBA00022729"/>
    </source>
</evidence>
<dbReference type="RefSeq" id="WP_094121104.1">
    <property type="nucleotide sequence ID" value="NZ_MLFN01000035.1"/>
</dbReference>
<keyword evidence="5" id="KW-1185">Reference proteome</keyword>
<dbReference type="Gene3D" id="3.30.1660.10">
    <property type="entry name" value="Flavin-binding protein dodecin"/>
    <property type="match status" value="1"/>
</dbReference>
<dbReference type="Proteomes" id="UP000193933">
    <property type="component" value="Unassembled WGS sequence"/>
</dbReference>
<evidence type="ECO:0000313" key="5">
    <source>
        <dbReference type="Proteomes" id="UP000193933"/>
    </source>
</evidence>
<dbReference type="InterPro" id="IPR051096">
    <property type="entry name" value="BhsA/McbA_stress_biofilm_assoc"/>
</dbReference>
<dbReference type="InterPro" id="IPR010854">
    <property type="entry name" value="YdgH/BhsA/McbA-like_dom"/>
</dbReference>
<dbReference type="InterPro" id="IPR036275">
    <property type="entry name" value="YdgH-like_sf"/>
</dbReference>
<dbReference type="STRING" id="472705.GCA_001743465_04771"/>
<evidence type="ECO:0000259" key="3">
    <source>
        <dbReference type="Pfam" id="PF07338"/>
    </source>
</evidence>
<dbReference type="InterPro" id="IPR047775">
    <property type="entry name" value="Stress_YhcN-like"/>
</dbReference>
<comment type="caution">
    <text evidence="4">The sequence shown here is derived from an EMBL/GenBank/DDBJ whole genome shotgun (WGS) entry which is preliminary data.</text>
</comment>
<feature type="domain" description="YdgH/BhsA/McbA-like" evidence="3">
    <location>
        <begin position="34"/>
        <end position="87"/>
    </location>
</feature>
<dbReference type="Pfam" id="PF07338">
    <property type="entry name" value="YdgH_BhsA-like"/>
    <property type="match status" value="1"/>
</dbReference>
<gene>
    <name evidence="4" type="ORF">HA41_12500</name>
</gene>
<accession>A0A1X1BUS9</accession>
<dbReference type="InterPro" id="IPR025543">
    <property type="entry name" value="Dodecin-like"/>
</dbReference>
<reference evidence="4 5" key="1">
    <citation type="journal article" date="2017" name="Antonie Van Leeuwenhoek">
        <title>Phylogenomic resolution of the bacterial genus Pantoea and its relationship with Erwinia and Tatumella.</title>
        <authorList>
            <person name="Palmer M."/>
            <person name="Steenkamp E.T."/>
            <person name="Coetzee M.P."/>
            <person name="Chan W.Y."/>
            <person name="van Zyl E."/>
            <person name="De Maayer P."/>
            <person name="Coutinho T.A."/>
            <person name="Blom J."/>
            <person name="Smits T.H."/>
            <person name="Duffy B."/>
            <person name="Venter S.N."/>
        </authorList>
    </citation>
    <scope>NUCLEOTIDE SEQUENCE [LARGE SCALE GENOMIC DNA]</scope>
    <source>
        <strain evidence="4 5">LMG 24534</strain>
    </source>
</reference>